<sequence>MDTGSPSRKGDDNRKTARLGDGERPSFELSDSGSSQKISSFDGSGDLIKDHYVVEKGEKGEEVKKQPEEGTSVQTQVFRSEQEDGSVVTTTVRTTRTTTRSSSGDFVTTTEVQTTTETETKDGAKSTSVAMETRTETVTGQVAIITDSNSETGNDVQTQVFRAVEDDGSVVTKTVRTTRRAVMMDGVATTTVEVETTTETETKGGAKSTSASTETRTEAGNYRPAPATEEMVSLHELAAGNEHRSFVFGKKRKCHKQWHPQFIAYLNHHGKRVETLSPTDLLQYARAFCHENFAEFHPELFNGEATEESKACWQVVTQLAAHYPLVAVQSLALAFGKKNVLILDEMAQGFDSENRLRKEVAVSMLGRSRPETCQVFDDLLVLNSGEVVYHGAGEEILKYFNDMGYQCAPGQQVAQFLLHMASEQEDRYRVMIPVGSKPDESGSQFVKNFAVLIKYGDDTAMIAGGTAPISNLSSIVMTTTSSIEEAGA</sequence>
<feature type="region of interest" description="Disordered" evidence="2">
    <location>
        <begin position="193"/>
        <end position="221"/>
    </location>
</feature>
<dbReference type="AlphaFoldDB" id="V9DXY1"/>
<dbReference type="OrthoDB" id="119713at2759"/>
<evidence type="ECO:0000313" key="4">
    <source>
        <dbReference type="Proteomes" id="UP000018721"/>
    </source>
</evidence>
<feature type="compositionally biased region" description="Low complexity" evidence="2">
    <location>
        <begin position="86"/>
        <end position="107"/>
    </location>
</feature>
<dbReference type="PANTHER" id="PTHR19241">
    <property type="entry name" value="ATP-BINDING CASSETTE TRANSPORTER"/>
    <property type="match status" value="1"/>
</dbReference>
<gene>
    <name evidence="3" type="ORF">F443_21325</name>
</gene>
<feature type="compositionally biased region" description="Basic and acidic residues" evidence="2">
    <location>
        <begin position="8"/>
        <end position="26"/>
    </location>
</feature>
<dbReference type="eggNOG" id="KOG0065">
    <property type="taxonomic scope" value="Eukaryota"/>
</dbReference>
<evidence type="ECO:0000313" key="3">
    <source>
        <dbReference type="EMBL" id="ETI31750.1"/>
    </source>
</evidence>
<comment type="caution">
    <text evidence="3">The sequence shown here is derived from an EMBL/GenBank/DDBJ whole genome shotgun (WGS) entry which is preliminary data.</text>
</comment>
<evidence type="ECO:0008006" key="5">
    <source>
        <dbReference type="Google" id="ProtNLM"/>
    </source>
</evidence>
<evidence type="ECO:0000256" key="2">
    <source>
        <dbReference type="SAM" id="MobiDB-lite"/>
    </source>
</evidence>
<dbReference type="HOGENOM" id="CLU_559753_0_0_1"/>
<organism evidence="3 4">
    <name type="scientific">Phytophthora nicotianae P1569</name>
    <dbReference type="NCBI Taxonomy" id="1317065"/>
    <lineage>
        <taxon>Eukaryota</taxon>
        <taxon>Sar</taxon>
        <taxon>Stramenopiles</taxon>
        <taxon>Oomycota</taxon>
        <taxon>Peronosporomycetes</taxon>
        <taxon>Peronosporales</taxon>
        <taxon>Peronosporaceae</taxon>
        <taxon>Phytophthora</taxon>
    </lineage>
</organism>
<protein>
    <recommendedName>
        <fullName evidence="5">ABC transporter family G domain-containing protein</fullName>
    </recommendedName>
</protein>
<keyword evidence="1" id="KW-0813">Transport</keyword>
<feature type="non-terminal residue" evidence="3">
    <location>
        <position position="488"/>
    </location>
</feature>
<reference evidence="3 4" key="1">
    <citation type="submission" date="2013-11" db="EMBL/GenBank/DDBJ databases">
        <title>The Genome Sequence of Phytophthora parasitica P1569.</title>
        <authorList>
            <consortium name="The Broad Institute Genomics Platform"/>
            <person name="Russ C."/>
            <person name="Tyler B."/>
            <person name="Panabieres F."/>
            <person name="Shan W."/>
            <person name="Tripathy S."/>
            <person name="Grunwald N."/>
            <person name="Machado M."/>
            <person name="Johnson C.S."/>
            <person name="Arredondo F."/>
            <person name="Hong C."/>
            <person name="Coffey M."/>
            <person name="Young S.K."/>
            <person name="Zeng Q."/>
            <person name="Gargeya S."/>
            <person name="Fitzgerald M."/>
            <person name="Abouelleil A."/>
            <person name="Alvarado L."/>
            <person name="Chapman S.B."/>
            <person name="Gainer-Dewar J."/>
            <person name="Goldberg J."/>
            <person name="Griggs A."/>
            <person name="Gujja S."/>
            <person name="Hansen M."/>
            <person name="Howarth C."/>
            <person name="Imamovic A."/>
            <person name="Ireland A."/>
            <person name="Larimer J."/>
            <person name="McCowan C."/>
            <person name="Murphy C."/>
            <person name="Pearson M."/>
            <person name="Poon T.W."/>
            <person name="Priest M."/>
            <person name="Roberts A."/>
            <person name="Saif S."/>
            <person name="Shea T."/>
            <person name="Sykes S."/>
            <person name="Wortman J."/>
            <person name="Nusbaum C."/>
            <person name="Birren B."/>
        </authorList>
    </citation>
    <scope>NUCLEOTIDE SEQUENCE [LARGE SCALE GENOMIC DNA]</scope>
    <source>
        <strain evidence="3 4">P1569</strain>
    </source>
</reference>
<feature type="region of interest" description="Disordered" evidence="2">
    <location>
        <begin position="1"/>
        <end position="107"/>
    </location>
</feature>
<evidence type="ECO:0000256" key="1">
    <source>
        <dbReference type="ARBA" id="ARBA00022448"/>
    </source>
</evidence>
<dbReference type="Proteomes" id="UP000018721">
    <property type="component" value="Unassembled WGS sequence"/>
</dbReference>
<feature type="compositionally biased region" description="Basic and acidic residues" evidence="2">
    <location>
        <begin position="47"/>
        <end position="68"/>
    </location>
</feature>
<feature type="compositionally biased region" description="Polar residues" evidence="2">
    <location>
        <begin position="29"/>
        <end position="42"/>
    </location>
</feature>
<keyword evidence="4" id="KW-1185">Reference proteome</keyword>
<dbReference type="EMBL" id="ANIZ01003739">
    <property type="protein sequence ID" value="ETI31750.1"/>
    <property type="molecule type" value="Genomic_DNA"/>
</dbReference>
<name>V9DXY1_PHYNI</name>
<proteinExistence type="predicted"/>
<accession>V9DXY1</accession>